<keyword evidence="3" id="KW-1185">Reference proteome</keyword>
<name>A0AA38GZ97_TAXCH</name>
<feature type="non-terminal residue" evidence="2">
    <location>
        <position position="1"/>
    </location>
</feature>
<accession>A0AA38GZ97</accession>
<dbReference type="PANTHER" id="PTHR12894">
    <property type="entry name" value="CNH DOMAIN CONTAINING"/>
    <property type="match status" value="1"/>
</dbReference>
<organism evidence="2 3">
    <name type="scientific">Taxus chinensis</name>
    <name type="common">Chinese yew</name>
    <name type="synonym">Taxus wallichiana var. chinensis</name>
    <dbReference type="NCBI Taxonomy" id="29808"/>
    <lineage>
        <taxon>Eukaryota</taxon>
        <taxon>Viridiplantae</taxon>
        <taxon>Streptophyta</taxon>
        <taxon>Embryophyta</taxon>
        <taxon>Tracheophyta</taxon>
        <taxon>Spermatophyta</taxon>
        <taxon>Pinopsida</taxon>
        <taxon>Pinidae</taxon>
        <taxon>Conifers II</taxon>
        <taxon>Cupressales</taxon>
        <taxon>Taxaceae</taxon>
        <taxon>Taxus</taxon>
    </lineage>
</organism>
<protein>
    <submittedName>
        <fullName evidence="2">Uncharacterized protein</fullName>
    </submittedName>
</protein>
<feature type="non-terminal residue" evidence="2">
    <location>
        <position position="140"/>
    </location>
</feature>
<dbReference type="PANTHER" id="PTHR12894:SF27">
    <property type="entry name" value="TRANSFORMING GROWTH FACTOR-BETA RECEPTOR-ASSOCIATED PROTEIN 1"/>
    <property type="match status" value="1"/>
</dbReference>
<gene>
    <name evidence="2" type="ORF">KI387_004201</name>
</gene>
<evidence type="ECO:0000313" key="2">
    <source>
        <dbReference type="EMBL" id="KAH9332093.1"/>
    </source>
</evidence>
<reference evidence="2 3" key="1">
    <citation type="journal article" date="2021" name="Nat. Plants">
        <title>The Taxus genome provides insights into paclitaxel biosynthesis.</title>
        <authorList>
            <person name="Xiong X."/>
            <person name="Gou J."/>
            <person name="Liao Q."/>
            <person name="Li Y."/>
            <person name="Zhou Q."/>
            <person name="Bi G."/>
            <person name="Li C."/>
            <person name="Du R."/>
            <person name="Wang X."/>
            <person name="Sun T."/>
            <person name="Guo L."/>
            <person name="Liang H."/>
            <person name="Lu P."/>
            <person name="Wu Y."/>
            <person name="Zhang Z."/>
            <person name="Ro D.K."/>
            <person name="Shang Y."/>
            <person name="Huang S."/>
            <person name="Yan J."/>
        </authorList>
    </citation>
    <scope>NUCLEOTIDE SEQUENCE [LARGE SCALE GENOMIC DNA]</scope>
    <source>
        <strain evidence="2">Ta-2019</strain>
    </source>
</reference>
<dbReference type="GO" id="GO:0016020">
    <property type="term" value="C:membrane"/>
    <property type="evidence" value="ECO:0007669"/>
    <property type="project" value="TreeGrafter"/>
</dbReference>
<sequence length="140" mass="15154">YGQYLFDNGSYEEAMQQFSASTLDINAILCLYPSLKLPKISNDTSSCSSDTLSEQHLTKAFVNALDEAEGGSLSQDEEKSKSPSGKLNHNSLTALIKFLSKKRKLIIGKAAAEDTDEVVAAVVEDASSSVDAWRSSRSIK</sequence>
<proteinExistence type="predicted"/>
<dbReference type="GO" id="GO:0034058">
    <property type="term" value="P:endosomal vesicle fusion"/>
    <property type="evidence" value="ECO:0007669"/>
    <property type="project" value="TreeGrafter"/>
</dbReference>
<evidence type="ECO:0000256" key="1">
    <source>
        <dbReference type="SAM" id="MobiDB-lite"/>
    </source>
</evidence>
<dbReference type="EMBL" id="JAHRHJ020000001">
    <property type="protein sequence ID" value="KAH9332093.1"/>
    <property type="molecule type" value="Genomic_DNA"/>
</dbReference>
<dbReference type="AlphaFoldDB" id="A0AA38GZ97"/>
<comment type="caution">
    <text evidence="2">The sequence shown here is derived from an EMBL/GenBank/DDBJ whole genome shotgun (WGS) entry which is preliminary data.</text>
</comment>
<dbReference type="GO" id="GO:0005737">
    <property type="term" value="C:cytoplasm"/>
    <property type="evidence" value="ECO:0007669"/>
    <property type="project" value="TreeGrafter"/>
</dbReference>
<dbReference type="GO" id="GO:0006914">
    <property type="term" value="P:autophagy"/>
    <property type="evidence" value="ECO:0007669"/>
    <property type="project" value="TreeGrafter"/>
</dbReference>
<dbReference type="InterPro" id="IPR032914">
    <property type="entry name" value="Vam6/VPS39/TRAP1"/>
</dbReference>
<evidence type="ECO:0000313" key="3">
    <source>
        <dbReference type="Proteomes" id="UP000824469"/>
    </source>
</evidence>
<feature type="region of interest" description="Disordered" evidence="1">
    <location>
        <begin position="68"/>
        <end position="88"/>
    </location>
</feature>
<dbReference type="Proteomes" id="UP000824469">
    <property type="component" value="Unassembled WGS sequence"/>
</dbReference>